<evidence type="ECO:0000259" key="4">
    <source>
        <dbReference type="PROSITE" id="PS50937"/>
    </source>
</evidence>
<evidence type="ECO:0000313" key="5">
    <source>
        <dbReference type="EMBL" id="MCE7510753.1"/>
    </source>
</evidence>
<sequence>MNTKERLTIQAVSRRCGVNPVTLRAWERRYGLIRPARTERGHRRYNEADVARIRSILAWLDRGLPISQVRAVLERGEAPGAVTGPWHQAMEEARVALDDLNVRRLEQLFRRLTGDYPLEQVVNGWCEPLRSHLQMPGRIAARALFDSFLRQKLSGPLLAAAPSRRQHGWLVMAVGDPLPAMFQAALSEVPVWTLVLPVAGAELGAWLSHSHLDGLLWVLGEHPGRRQSNRLWPERMPDSGLALWCCGPALTGELRTPEWLTRCPGGFAEVAGAMSDWSATMAAGRADHASDLVP</sequence>
<dbReference type="RefSeq" id="WP_022997234.1">
    <property type="nucleotide sequence ID" value="NZ_CBDDTQ010000003.1"/>
</dbReference>
<organism evidence="5 6">
    <name type="scientific">Alloalcanivorax xenomutans</name>
    <dbReference type="NCBI Taxonomy" id="1094342"/>
    <lineage>
        <taxon>Bacteria</taxon>
        <taxon>Pseudomonadati</taxon>
        <taxon>Pseudomonadota</taxon>
        <taxon>Gammaproteobacteria</taxon>
        <taxon>Oceanospirillales</taxon>
        <taxon>Alcanivoracaceae</taxon>
        <taxon>Alloalcanivorax</taxon>
    </lineage>
</organism>
<dbReference type="InterPro" id="IPR047057">
    <property type="entry name" value="MerR_fam"/>
</dbReference>
<dbReference type="CDD" id="cd01104">
    <property type="entry name" value="HTH_MlrA-CarA"/>
    <property type="match status" value="1"/>
</dbReference>
<keyword evidence="2" id="KW-0238">DNA-binding</keyword>
<dbReference type="Proteomes" id="UP001107961">
    <property type="component" value="Unassembled WGS sequence"/>
</dbReference>
<dbReference type="GO" id="GO:0003700">
    <property type="term" value="F:DNA-binding transcription factor activity"/>
    <property type="evidence" value="ECO:0007669"/>
    <property type="project" value="InterPro"/>
</dbReference>
<dbReference type="AlphaFoldDB" id="A0A9Q3W7W7"/>
<name>A0A9Q3W7W7_9GAMM</name>
<proteinExistence type="predicted"/>
<dbReference type="PANTHER" id="PTHR30204">
    <property type="entry name" value="REDOX-CYCLING DRUG-SENSING TRANSCRIPTIONAL ACTIVATOR SOXR"/>
    <property type="match status" value="1"/>
</dbReference>
<dbReference type="SUPFAM" id="SSF46955">
    <property type="entry name" value="Putative DNA-binding domain"/>
    <property type="match status" value="1"/>
</dbReference>
<accession>A0A9Q3W7W7</accession>
<comment type="caution">
    <text evidence="5">The sequence shown here is derived from an EMBL/GenBank/DDBJ whole genome shotgun (WGS) entry which is preliminary data.</text>
</comment>
<dbReference type="PANTHER" id="PTHR30204:SF67">
    <property type="entry name" value="HTH-TYPE TRANSCRIPTIONAL REGULATOR MLRA-RELATED"/>
    <property type="match status" value="1"/>
</dbReference>
<evidence type="ECO:0000256" key="3">
    <source>
        <dbReference type="ARBA" id="ARBA00023163"/>
    </source>
</evidence>
<dbReference type="Pfam" id="PF13411">
    <property type="entry name" value="MerR_1"/>
    <property type="match status" value="1"/>
</dbReference>
<dbReference type="Gene3D" id="1.10.1660.10">
    <property type="match status" value="1"/>
</dbReference>
<reference evidence="5" key="1">
    <citation type="submission" date="2022-01" db="EMBL/GenBank/DDBJ databases">
        <authorList>
            <person name="Karlyshev A.V."/>
            <person name="Jaspars M."/>
        </authorList>
    </citation>
    <scope>NUCLEOTIDE SEQUENCE</scope>
    <source>
        <strain evidence="5">AGSA3-2</strain>
    </source>
</reference>
<dbReference type="GeneID" id="94684859"/>
<protein>
    <submittedName>
        <fullName evidence="5">MerR family transcriptional regulator</fullName>
    </submittedName>
</protein>
<dbReference type="GO" id="GO:0003677">
    <property type="term" value="F:DNA binding"/>
    <property type="evidence" value="ECO:0007669"/>
    <property type="project" value="UniProtKB-KW"/>
</dbReference>
<evidence type="ECO:0000256" key="2">
    <source>
        <dbReference type="ARBA" id="ARBA00023125"/>
    </source>
</evidence>
<keyword evidence="3" id="KW-0804">Transcription</keyword>
<feature type="domain" description="HTH merR-type" evidence="4">
    <location>
        <begin position="6"/>
        <end position="75"/>
    </location>
</feature>
<dbReference type="EMBL" id="JAJVKT010000029">
    <property type="protein sequence ID" value="MCE7510753.1"/>
    <property type="molecule type" value="Genomic_DNA"/>
</dbReference>
<dbReference type="InterPro" id="IPR000551">
    <property type="entry name" value="MerR-type_HTH_dom"/>
</dbReference>
<evidence type="ECO:0000256" key="1">
    <source>
        <dbReference type="ARBA" id="ARBA00023015"/>
    </source>
</evidence>
<dbReference type="PROSITE" id="PS50937">
    <property type="entry name" value="HTH_MERR_2"/>
    <property type="match status" value="1"/>
</dbReference>
<keyword evidence="6" id="KW-1185">Reference proteome</keyword>
<dbReference type="SMART" id="SM00422">
    <property type="entry name" value="HTH_MERR"/>
    <property type="match status" value="1"/>
</dbReference>
<evidence type="ECO:0000313" key="6">
    <source>
        <dbReference type="Proteomes" id="UP001107961"/>
    </source>
</evidence>
<gene>
    <name evidence="5" type="ORF">LZG35_19115</name>
</gene>
<keyword evidence="1" id="KW-0805">Transcription regulation</keyword>
<dbReference type="InterPro" id="IPR009061">
    <property type="entry name" value="DNA-bd_dom_put_sf"/>
</dbReference>